<dbReference type="Gene3D" id="1.10.443.10">
    <property type="entry name" value="Intergrase catalytic core"/>
    <property type="match status" value="1"/>
</dbReference>
<gene>
    <name evidence="6" type="ORF">CWI75_08760</name>
</gene>
<comment type="caution">
    <text evidence="6">The sequence shown here is derived from an EMBL/GenBank/DDBJ whole genome shotgun (WGS) entry which is preliminary data.</text>
</comment>
<protein>
    <submittedName>
        <fullName evidence="6">Integrase</fullName>
    </submittedName>
</protein>
<dbReference type="Pfam" id="PF00589">
    <property type="entry name" value="Phage_integrase"/>
    <property type="match status" value="1"/>
</dbReference>
<dbReference type="InterPro" id="IPR053876">
    <property type="entry name" value="Phage_int_M"/>
</dbReference>
<evidence type="ECO:0000259" key="5">
    <source>
        <dbReference type="PROSITE" id="PS51898"/>
    </source>
</evidence>
<evidence type="ECO:0000256" key="1">
    <source>
        <dbReference type="ARBA" id="ARBA00008857"/>
    </source>
</evidence>
<organism evidence="6 7">
    <name type="scientific">Kineobactrum sediminis</name>
    <dbReference type="NCBI Taxonomy" id="1905677"/>
    <lineage>
        <taxon>Bacteria</taxon>
        <taxon>Pseudomonadati</taxon>
        <taxon>Pseudomonadota</taxon>
        <taxon>Gammaproteobacteria</taxon>
        <taxon>Cellvibrionales</taxon>
        <taxon>Halieaceae</taxon>
        <taxon>Kineobactrum</taxon>
    </lineage>
</organism>
<dbReference type="EMBL" id="PKLZ01000007">
    <property type="protein sequence ID" value="PLW82664.1"/>
    <property type="molecule type" value="Genomic_DNA"/>
</dbReference>
<dbReference type="InterPro" id="IPR010998">
    <property type="entry name" value="Integrase_recombinase_N"/>
</dbReference>
<dbReference type="Proteomes" id="UP000234845">
    <property type="component" value="Unassembled WGS sequence"/>
</dbReference>
<evidence type="ECO:0000256" key="3">
    <source>
        <dbReference type="ARBA" id="ARBA00023125"/>
    </source>
</evidence>
<dbReference type="PANTHER" id="PTHR30629">
    <property type="entry name" value="PROPHAGE INTEGRASE"/>
    <property type="match status" value="1"/>
</dbReference>
<keyword evidence="7" id="KW-1185">Reference proteome</keyword>
<dbReference type="Gene3D" id="3.30.160.390">
    <property type="entry name" value="Integrase, DNA-binding domain"/>
    <property type="match status" value="1"/>
</dbReference>
<dbReference type="InterPro" id="IPR002104">
    <property type="entry name" value="Integrase_catalytic"/>
</dbReference>
<dbReference type="GO" id="GO:0015074">
    <property type="term" value="P:DNA integration"/>
    <property type="evidence" value="ECO:0007669"/>
    <property type="project" value="UniProtKB-KW"/>
</dbReference>
<keyword evidence="2" id="KW-0229">DNA integration</keyword>
<dbReference type="InterPro" id="IPR011010">
    <property type="entry name" value="DNA_brk_join_enz"/>
</dbReference>
<accession>A0A2N5Y2N9</accession>
<comment type="similarity">
    <text evidence="1">Belongs to the 'phage' integrase family.</text>
</comment>
<dbReference type="InterPro" id="IPR025166">
    <property type="entry name" value="Integrase_DNA_bind_dom"/>
</dbReference>
<dbReference type="Gene3D" id="1.10.150.130">
    <property type="match status" value="1"/>
</dbReference>
<dbReference type="GO" id="GO:0003677">
    <property type="term" value="F:DNA binding"/>
    <property type="evidence" value="ECO:0007669"/>
    <property type="project" value="UniProtKB-KW"/>
</dbReference>
<keyword evidence="3" id="KW-0238">DNA-binding</keyword>
<keyword evidence="4" id="KW-0233">DNA recombination</keyword>
<sequence length="437" mass="48432">MLRVVKMPKLGIELSDIQVRRLKWGITKTGPNAGKPRPILHAVGGVGGLYLQCSPPVAGNKTFARSWLLKTPVGNARPELGLGPYPEVTLASARDKAREIKEQIRQGIDPRATRRAARSAVIREQAKAVMFRDVAKTWVMKKSKELKSAQQVQKLNTHLTKYIFPHIGNMLVGDIQRAHILAMLTPIWETKTETATRVRGTVERILDVAGAEGLRTGDNPARWKGNLDLSLPLPSKVSTVKHHAAMAVQDIPEFMTQLAQKQTIGAMGLRFGILTAARSGEVRGATWAEIDMDTAVWTIDANRMKEGKSHKVPLCNAAIDILKALPRDHDLIFPNRNGDRLSDVTLVKVAKDMGHAVTQHGFRSSFRTWAQEHTTYADEVCELALAHVNSDASRAAYARSELIDKRRLLMNDWEQFCKYGLPEDTGDNVVAMAGKRL</sequence>
<evidence type="ECO:0000256" key="4">
    <source>
        <dbReference type="ARBA" id="ARBA00023172"/>
    </source>
</evidence>
<dbReference type="InterPro" id="IPR013762">
    <property type="entry name" value="Integrase-like_cat_sf"/>
</dbReference>
<dbReference type="AlphaFoldDB" id="A0A2N5Y2N9"/>
<dbReference type="CDD" id="cd00801">
    <property type="entry name" value="INT_P4_C"/>
    <property type="match status" value="1"/>
</dbReference>
<name>A0A2N5Y2N9_9GAMM</name>
<dbReference type="Pfam" id="PF13356">
    <property type="entry name" value="Arm-DNA-bind_3"/>
    <property type="match status" value="1"/>
</dbReference>
<dbReference type="InterPro" id="IPR050808">
    <property type="entry name" value="Phage_Integrase"/>
</dbReference>
<dbReference type="Pfam" id="PF22022">
    <property type="entry name" value="Phage_int_M"/>
    <property type="match status" value="1"/>
</dbReference>
<dbReference type="GO" id="GO:0006310">
    <property type="term" value="P:DNA recombination"/>
    <property type="evidence" value="ECO:0007669"/>
    <property type="project" value="UniProtKB-KW"/>
</dbReference>
<dbReference type="InterPro" id="IPR038488">
    <property type="entry name" value="Integrase_DNA-bd_sf"/>
</dbReference>
<feature type="domain" description="Tyr recombinase" evidence="5">
    <location>
        <begin position="241"/>
        <end position="410"/>
    </location>
</feature>
<dbReference type="PANTHER" id="PTHR30629:SF2">
    <property type="entry name" value="PROPHAGE INTEGRASE INTS-RELATED"/>
    <property type="match status" value="1"/>
</dbReference>
<evidence type="ECO:0000313" key="6">
    <source>
        <dbReference type="EMBL" id="PLW82664.1"/>
    </source>
</evidence>
<proteinExistence type="inferred from homology"/>
<dbReference type="SUPFAM" id="SSF56349">
    <property type="entry name" value="DNA breaking-rejoining enzymes"/>
    <property type="match status" value="1"/>
</dbReference>
<evidence type="ECO:0000313" key="7">
    <source>
        <dbReference type="Proteomes" id="UP000234845"/>
    </source>
</evidence>
<dbReference type="PROSITE" id="PS51898">
    <property type="entry name" value="TYR_RECOMBINASE"/>
    <property type="match status" value="1"/>
</dbReference>
<reference evidence="7" key="1">
    <citation type="submission" date="2017-11" db="EMBL/GenBank/DDBJ databases">
        <title>The draft genome sequence of Chromatocurvus sp. F02.</title>
        <authorList>
            <person name="Du Z.-J."/>
            <person name="Chang Y.-Q."/>
        </authorList>
    </citation>
    <scope>NUCLEOTIDE SEQUENCE [LARGE SCALE GENOMIC DNA]</scope>
    <source>
        <strain evidence="7">F02</strain>
    </source>
</reference>
<evidence type="ECO:0000256" key="2">
    <source>
        <dbReference type="ARBA" id="ARBA00022908"/>
    </source>
</evidence>